<evidence type="ECO:0000313" key="4">
    <source>
        <dbReference type="EMBL" id="CAH1114555.1"/>
    </source>
</evidence>
<dbReference type="InterPro" id="IPR012934">
    <property type="entry name" value="Znf_AD"/>
</dbReference>
<dbReference type="Gene3D" id="3.30.160.60">
    <property type="entry name" value="Classic Zinc Finger"/>
    <property type="match status" value="1"/>
</dbReference>
<sequence>MCSVTCISIMSNSDCKICRICLNLKINEKFEPLQGSLKTMLGIIIPNLKLEFTNNPVMCKECLSYIQKAFEYKTNFFEVEEIIETKKEKCNMNNPSLSDLMRGKQYRKSSNINYCRTCLVEVKSQSYIDMKKTQGKWKDLSLLENCLFEMDSNLTSDCKVCRMCLDKLEEMYKFKINSVKTEERIIAYLKENSLDSDLKLNLCDILSIGKELNNETEVIPEVKKEKLNLLDVVSIKKEPNNETEILPEVKKECVENICNNNYDNTQIKKEKDELNIYLNSLEAEFKNHANNDEVVDYNYEEYSKKDSSGKHIYCCPLNNCSVVSRYKYNIKRHVKEVHKIKTRQTNKLFKCTNCEFTSSTITYVETIKHQLSHANSDIYKCTKCSYTNDKKTELIRHIFSHITDKALKEYQTLDH</sequence>
<organism evidence="4 5">
    <name type="scientific">Psylliodes chrysocephalus</name>
    <dbReference type="NCBI Taxonomy" id="3402493"/>
    <lineage>
        <taxon>Eukaryota</taxon>
        <taxon>Metazoa</taxon>
        <taxon>Ecdysozoa</taxon>
        <taxon>Arthropoda</taxon>
        <taxon>Hexapoda</taxon>
        <taxon>Insecta</taxon>
        <taxon>Pterygota</taxon>
        <taxon>Neoptera</taxon>
        <taxon>Endopterygota</taxon>
        <taxon>Coleoptera</taxon>
        <taxon>Polyphaga</taxon>
        <taxon>Cucujiformia</taxon>
        <taxon>Chrysomeloidea</taxon>
        <taxon>Chrysomelidae</taxon>
        <taxon>Galerucinae</taxon>
        <taxon>Alticini</taxon>
        <taxon>Psylliodes</taxon>
    </lineage>
</organism>
<evidence type="ECO:0000313" key="5">
    <source>
        <dbReference type="Proteomes" id="UP001153636"/>
    </source>
</evidence>
<accession>A0A9P0D601</accession>
<dbReference type="AlphaFoldDB" id="A0A9P0D601"/>
<dbReference type="OrthoDB" id="6776957at2759"/>
<evidence type="ECO:0000256" key="2">
    <source>
        <dbReference type="SAM" id="Coils"/>
    </source>
</evidence>
<dbReference type="GO" id="GO:0008270">
    <property type="term" value="F:zinc ion binding"/>
    <property type="evidence" value="ECO:0007669"/>
    <property type="project" value="UniProtKB-KW"/>
</dbReference>
<dbReference type="SMART" id="SM00868">
    <property type="entry name" value="zf-AD"/>
    <property type="match status" value="2"/>
</dbReference>
<dbReference type="PROSITE" id="PS50157">
    <property type="entry name" value="ZINC_FINGER_C2H2_2"/>
    <property type="match status" value="1"/>
</dbReference>
<keyword evidence="5" id="KW-1185">Reference proteome</keyword>
<dbReference type="InterPro" id="IPR013087">
    <property type="entry name" value="Znf_C2H2_type"/>
</dbReference>
<proteinExistence type="predicted"/>
<gene>
    <name evidence="4" type="ORF">PSYICH_LOCUS14064</name>
</gene>
<protein>
    <recommendedName>
        <fullName evidence="3">C2H2-type domain-containing protein</fullName>
    </recommendedName>
</protein>
<keyword evidence="1" id="KW-0862">Zinc</keyword>
<feature type="domain" description="C2H2-type" evidence="3">
    <location>
        <begin position="379"/>
        <end position="406"/>
    </location>
</feature>
<reference evidence="4" key="1">
    <citation type="submission" date="2022-01" db="EMBL/GenBank/DDBJ databases">
        <authorList>
            <person name="King R."/>
        </authorList>
    </citation>
    <scope>NUCLEOTIDE SEQUENCE</scope>
</reference>
<dbReference type="Proteomes" id="UP001153636">
    <property type="component" value="Chromosome 8"/>
</dbReference>
<dbReference type="SMART" id="SM00355">
    <property type="entry name" value="ZnF_C2H2"/>
    <property type="match status" value="3"/>
</dbReference>
<keyword evidence="2" id="KW-0175">Coiled coil</keyword>
<keyword evidence="1" id="KW-0863">Zinc-finger</keyword>
<dbReference type="GO" id="GO:0005634">
    <property type="term" value="C:nucleus"/>
    <property type="evidence" value="ECO:0007669"/>
    <property type="project" value="InterPro"/>
</dbReference>
<evidence type="ECO:0000259" key="3">
    <source>
        <dbReference type="PROSITE" id="PS50157"/>
    </source>
</evidence>
<dbReference type="EMBL" id="OV651820">
    <property type="protein sequence ID" value="CAH1114555.1"/>
    <property type="molecule type" value="Genomic_DNA"/>
</dbReference>
<keyword evidence="1" id="KW-0479">Metal-binding</keyword>
<dbReference type="SUPFAM" id="SSF57667">
    <property type="entry name" value="beta-beta-alpha zinc fingers"/>
    <property type="match status" value="1"/>
</dbReference>
<evidence type="ECO:0000256" key="1">
    <source>
        <dbReference type="PROSITE-ProRule" id="PRU00042"/>
    </source>
</evidence>
<dbReference type="InterPro" id="IPR036236">
    <property type="entry name" value="Znf_C2H2_sf"/>
</dbReference>
<feature type="coiled-coil region" evidence="2">
    <location>
        <begin position="264"/>
        <end position="291"/>
    </location>
</feature>
<name>A0A9P0D601_9CUCU</name>